<dbReference type="Proteomes" id="UP000707535">
    <property type="component" value="Unassembled WGS sequence"/>
</dbReference>
<organism evidence="1 2">
    <name type="scientific">Ligilactobacillus acidipiscis</name>
    <dbReference type="NCBI Taxonomy" id="89059"/>
    <lineage>
        <taxon>Bacteria</taxon>
        <taxon>Bacillati</taxon>
        <taxon>Bacillota</taxon>
        <taxon>Bacilli</taxon>
        <taxon>Lactobacillales</taxon>
        <taxon>Lactobacillaceae</taxon>
        <taxon>Ligilactobacillus</taxon>
    </lineage>
</organism>
<dbReference type="AlphaFoldDB" id="A0A921FA49"/>
<protein>
    <submittedName>
        <fullName evidence="1">Phage gp6-like head-tail connector protein</fullName>
    </submittedName>
</protein>
<sequence length="93" mass="10930">MEKITDDVLAQFKARNRIYHDSEDYSLKTMLNQSYDAISTTYGDFDIAKNTRGCELVFERTRYALNDSLEYFNDNFREDLMNLSFEIAGESDE</sequence>
<proteinExistence type="predicted"/>
<reference evidence="1" key="2">
    <citation type="submission" date="2021-09" db="EMBL/GenBank/DDBJ databases">
        <authorList>
            <person name="Gilroy R."/>
        </authorList>
    </citation>
    <scope>NUCLEOTIDE SEQUENCE</scope>
    <source>
        <strain evidence="1">CHK174-6876</strain>
    </source>
</reference>
<dbReference type="EMBL" id="DYXG01000076">
    <property type="protein sequence ID" value="HJE97457.1"/>
    <property type="molecule type" value="Genomic_DNA"/>
</dbReference>
<gene>
    <name evidence="1" type="ORF">K8V00_07530</name>
</gene>
<accession>A0A921FA49</accession>
<comment type="caution">
    <text evidence="1">The sequence shown here is derived from an EMBL/GenBank/DDBJ whole genome shotgun (WGS) entry which is preliminary data.</text>
</comment>
<evidence type="ECO:0000313" key="2">
    <source>
        <dbReference type="Proteomes" id="UP000707535"/>
    </source>
</evidence>
<evidence type="ECO:0000313" key="1">
    <source>
        <dbReference type="EMBL" id="HJE97457.1"/>
    </source>
</evidence>
<reference evidence="1" key="1">
    <citation type="journal article" date="2021" name="PeerJ">
        <title>Extensive microbial diversity within the chicken gut microbiome revealed by metagenomics and culture.</title>
        <authorList>
            <person name="Gilroy R."/>
            <person name="Ravi A."/>
            <person name="Getino M."/>
            <person name="Pursley I."/>
            <person name="Horton D.L."/>
            <person name="Alikhan N.F."/>
            <person name="Baker D."/>
            <person name="Gharbi K."/>
            <person name="Hall N."/>
            <person name="Watson M."/>
            <person name="Adriaenssens E.M."/>
            <person name="Foster-Nyarko E."/>
            <person name="Jarju S."/>
            <person name="Secka A."/>
            <person name="Antonio M."/>
            <person name="Oren A."/>
            <person name="Chaudhuri R.R."/>
            <person name="La Ragione R."/>
            <person name="Hildebrand F."/>
            <person name="Pallen M.J."/>
        </authorList>
    </citation>
    <scope>NUCLEOTIDE SEQUENCE</scope>
    <source>
        <strain evidence="1">CHK174-6876</strain>
    </source>
</reference>
<name>A0A921FA49_9LACO</name>